<dbReference type="Proteomes" id="UP000335636">
    <property type="component" value="Unassembled WGS sequence"/>
</dbReference>
<organism evidence="1 2">
    <name type="scientific">Marmota monax</name>
    <name type="common">Woodchuck</name>
    <dbReference type="NCBI Taxonomy" id="9995"/>
    <lineage>
        <taxon>Eukaryota</taxon>
        <taxon>Metazoa</taxon>
        <taxon>Chordata</taxon>
        <taxon>Craniata</taxon>
        <taxon>Vertebrata</taxon>
        <taxon>Euteleostomi</taxon>
        <taxon>Mammalia</taxon>
        <taxon>Eutheria</taxon>
        <taxon>Euarchontoglires</taxon>
        <taxon>Glires</taxon>
        <taxon>Rodentia</taxon>
        <taxon>Sciuromorpha</taxon>
        <taxon>Sciuridae</taxon>
        <taxon>Xerinae</taxon>
        <taxon>Marmotini</taxon>
        <taxon>Marmota</taxon>
    </lineage>
</organism>
<protein>
    <submittedName>
        <fullName evidence="1">Uncharacterized protein</fullName>
    </submittedName>
</protein>
<comment type="caution">
    <text evidence="1">The sequence shown here is derived from an EMBL/GenBank/DDBJ whole genome shotgun (WGS) entry which is preliminary data.</text>
</comment>
<evidence type="ECO:0000313" key="2">
    <source>
        <dbReference type="Proteomes" id="UP000335636"/>
    </source>
</evidence>
<name>A0A5E4C2X6_MARMO</name>
<reference evidence="1" key="1">
    <citation type="submission" date="2019-04" db="EMBL/GenBank/DDBJ databases">
        <authorList>
            <person name="Alioto T."/>
            <person name="Alioto T."/>
        </authorList>
    </citation>
    <scope>NUCLEOTIDE SEQUENCE [LARGE SCALE GENOMIC DNA]</scope>
</reference>
<evidence type="ECO:0000313" key="1">
    <source>
        <dbReference type="EMBL" id="VTJ76243.1"/>
    </source>
</evidence>
<accession>A0A5E4C2X6</accession>
<keyword evidence="2" id="KW-1185">Reference proteome</keyword>
<sequence length="149" mass="16019">MSFHKEDGVSSLCQKALHIVTELCFAGQVEWEKCSGIFPPDRGSQSGGSTGNRGSLVFALLGPRALALSSRVLILVRRARGIFRAPRLPTSILPLTLPLATSSVGCSGWVSTCLPAGLLLCFLPAGFFCSWRLHPVSLRSPTPLVYHLE</sequence>
<proteinExistence type="predicted"/>
<dbReference type="AlphaFoldDB" id="A0A5E4C2X6"/>
<dbReference type="EMBL" id="CABDUW010000874">
    <property type="protein sequence ID" value="VTJ76243.1"/>
    <property type="molecule type" value="Genomic_DNA"/>
</dbReference>
<gene>
    <name evidence="1" type="ORF">MONAX_5E013860</name>
</gene>